<evidence type="ECO:0000256" key="2">
    <source>
        <dbReference type="ARBA" id="ARBA00001970"/>
    </source>
</evidence>
<comment type="subcellular location">
    <subcellularLocation>
        <location evidence="3">Secreted</location>
    </subcellularLocation>
</comment>
<accession>A0A1E5VH40</accession>
<evidence type="ECO:0000256" key="12">
    <source>
        <dbReference type="ARBA" id="ARBA00023324"/>
    </source>
</evidence>
<evidence type="ECO:0000256" key="14">
    <source>
        <dbReference type="RuleBase" id="RU004241"/>
    </source>
</evidence>
<evidence type="ECO:0000256" key="1">
    <source>
        <dbReference type="ARBA" id="ARBA00000189"/>
    </source>
</evidence>
<protein>
    <submittedName>
        <fullName evidence="17">Cationic peroxidase SPC4</fullName>
    </submittedName>
</protein>
<evidence type="ECO:0000256" key="10">
    <source>
        <dbReference type="ARBA" id="ARBA00023157"/>
    </source>
</evidence>
<keyword evidence="10" id="KW-1015">Disulfide bond</keyword>
<keyword evidence="7 13" id="KW-0106">Calcium</keyword>
<keyword evidence="9" id="KW-0408">Iron</keyword>
<dbReference type="FunFam" id="1.10.420.10:FF:000001">
    <property type="entry name" value="Peroxidase"/>
    <property type="match status" value="1"/>
</dbReference>
<organism evidence="17 18">
    <name type="scientific">Dichanthelium oligosanthes</name>
    <dbReference type="NCBI Taxonomy" id="888268"/>
    <lineage>
        <taxon>Eukaryota</taxon>
        <taxon>Viridiplantae</taxon>
        <taxon>Streptophyta</taxon>
        <taxon>Embryophyta</taxon>
        <taxon>Tracheophyta</taxon>
        <taxon>Spermatophyta</taxon>
        <taxon>Magnoliopsida</taxon>
        <taxon>Liliopsida</taxon>
        <taxon>Poales</taxon>
        <taxon>Poaceae</taxon>
        <taxon>PACMAD clade</taxon>
        <taxon>Panicoideae</taxon>
        <taxon>Panicodae</taxon>
        <taxon>Paniceae</taxon>
        <taxon>Dichantheliinae</taxon>
        <taxon>Dichanthelium</taxon>
    </lineage>
</organism>
<dbReference type="Pfam" id="PF00141">
    <property type="entry name" value="peroxidase"/>
    <property type="match status" value="1"/>
</dbReference>
<dbReference type="OrthoDB" id="2113341at2759"/>
<proteinExistence type="inferred from homology"/>
<name>A0A1E5VH40_9POAL</name>
<dbReference type="InterPro" id="IPR010255">
    <property type="entry name" value="Haem_peroxidase_sf"/>
</dbReference>
<dbReference type="InterPro" id="IPR002016">
    <property type="entry name" value="Haem_peroxidase"/>
</dbReference>
<keyword evidence="6 13" id="KW-0479">Metal-binding</keyword>
<sequence length="158" mass="17215">MALAARDSVVETGGPNYKAATAPPSRTASSRTLNATFAARLKQTCPAKDVDKTTALDVRTADVFDNKYYVNLVNRVGLFTSDQDLFADGRTRPIVQNFARSHKAFFHRFAVSMVKMGQIQVLTGSQGQVCRKCSAPNPGTTADGLPWSIVEEAERLVF</sequence>
<dbReference type="PANTHER" id="PTHR31517">
    <property type="match status" value="1"/>
</dbReference>
<dbReference type="Gene3D" id="1.10.520.10">
    <property type="match status" value="1"/>
</dbReference>
<dbReference type="PANTHER" id="PTHR31517:SF48">
    <property type="entry name" value="PEROXIDASE 16-RELATED"/>
    <property type="match status" value="1"/>
</dbReference>
<comment type="caution">
    <text evidence="17">The sequence shown here is derived from an EMBL/GenBank/DDBJ whole genome shotgun (WGS) entry which is preliminary data.</text>
</comment>
<comment type="cofactor">
    <cofactor evidence="13">
        <name>Ca(2+)</name>
        <dbReference type="ChEBI" id="CHEBI:29108"/>
    </cofactor>
    <text evidence="13">Binds 2 calcium ions per subunit.</text>
</comment>
<keyword evidence="11" id="KW-0873">Pyrrolidone carboxylic acid</keyword>
<dbReference type="Proteomes" id="UP000095767">
    <property type="component" value="Unassembled WGS sequence"/>
</dbReference>
<reference evidence="17 18" key="1">
    <citation type="submission" date="2016-09" db="EMBL/GenBank/DDBJ databases">
        <title>The draft genome of Dichanthelium oligosanthes: A C3 panicoid grass species.</title>
        <authorList>
            <person name="Studer A.J."/>
            <person name="Schnable J.C."/>
            <person name="Brutnell T.P."/>
        </authorList>
    </citation>
    <scope>NUCLEOTIDE SEQUENCE [LARGE SCALE GENOMIC DNA]</scope>
    <source>
        <strain evidence="18">cv. Kellogg 1175</strain>
        <tissue evidence="17">Leaf</tissue>
    </source>
</reference>
<evidence type="ECO:0000256" key="8">
    <source>
        <dbReference type="ARBA" id="ARBA00023002"/>
    </source>
</evidence>
<feature type="region of interest" description="Disordered" evidence="15">
    <location>
        <begin position="1"/>
        <end position="28"/>
    </location>
</feature>
<gene>
    <name evidence="17" type="ORF">BAE44_0014514</name>
</gene>
<feature type="binding site" evidence="13">
    <location>
        <position position="65"/>
    </location>
    <ligand>
        <name>Ca(2+)</name>
        <dbReference type="ChEBI" id="CHEBI:29108"/>
        <label>2</label>
    </ligand>
</feature>
<feature type="domain" description="Plant heme peroxidase family profile" evidence="16">
    <location>
        <begin position="1"/>
        <end position="137"/>
    </location>
</feature>
<feature type="binding site" evidence="13">
    <location>
        <position position="60"/>
    </location>
    <ligand>
        <name>Ca(2+)</name>
        <dbReference type="ChEBI" id="CHEBI:29108"/>
        <label>2</label>
    </ligand>
</feature>
<dbReference type="AlphaFoldDB" id="A0A1E5VH40"/>
<evidence type="ECO:0000256" key="13">
    <source>
        <dbReference type="PIRSR" id="PIRSR600823-3"/>
    </source>
</evidence>
<evidence type="ECO:0000313" key="18">
    <source>
        <dbReference type="Proteomes" id="UP000095767"/>
    </source>
</evidence>
<evidence type="ECO:0000256" key="3">
    <source>
        <dbReference type="ARBA" id="ARBA00004613"/>
    </source>
</evidence>
<keyword evidence="4 17" id="KW-0575">Peroxidase</keyword>
<keyword evidence="8" id="KW-0560">Oxidoreductase</keyword>
<evidence type="ECO:0000256" key="11">
    <source>
        <dbReference type="ARBA" id="ARBA00023283"/>
    </source>
</evidence>
<feature type="compositionally biased region" description="Low complexity" evidence="15">
    <location>
        <begin position="19"/>
        <end position="28"/>
    </location>
</feature>
<keyword evidence="12" id="KW-0376">Hydrogen peroxide</keyword>
<evidence type="ECO:0000256" key="15">
    <source>
        <dbReference type="SAM" id="MobiDB-lite"/>
    </source>
</evidence>
<dbReference type="STRING" id="888268.A0A1E5VH40"/>
<dbReference type="GO" id="GO:0020037">
    <property type="term" value="F:heme binding"/>
    <property type="evidence" value="ECO:0007669"/>
    <property type="project" value="InterPro"/>
</dbReference>
<dbReference type="GO" id="GO:0005576">
    <property type="term" value="C:extracellular region"/>
    <property type="evidence" value="ECO:0007669"/>
    <property type="project" value="UniProtKB-SubCell"/>
</dbReference>
<comment type="cofactor">
    <cofactor evidence="2">
        <name>heme b</name>
        <dbReference type="ChEBI" id="CHEBI:60344"/>
    </cofactor>
</comment>
<evidence type="ECO:0000256" key="4">
    <source>
        <dbReference type="ARBA" id="ARBA00022559"/>
    </source>
</evidence>
<feature type="binding site" evidence="13">
    <location>
        <position position="57"/>
    </location>
    <ligand>
        <name>Ca(2+)</name>
        <dbReference type="ChEBI" id="CHEBI:29108"/>
        <label>2</label>
    </ligand>
</feature>
<keyword evidence="18" id="KW-1185">Reference proteome</keyword>
<dbReference type="InterPro" id="IPR000823">
    <property type="entry name" value="Peroxidase_pln"/>
</dbReference>
<comment type="similarity">
    <text evidence="14">Belongs to the peroxidase family.</text>
</comment>
<dbReference type="GO" id="GO:0140825">
    <property type="term" value="F:lactoperoxidase activity"/>
    <property type="evidence" value="ECO:0007669"/>
    <property type="project" value="UniProtKB-EC"/>
</dbReference>
<evidence type="ECO:0000256" key="6">
    <source>
        <dbReference type="ARBA" id="ARBA00022723"/>
    </source>
</evidence>
<evidence type="ECO:0000259" key="16">
    <source>
        <dbReference type="PROSITE" id="PS50873"/>
    </source>
</evidence>
<dbReference type="GO" id="GO:0046872">
    <property type="term" value="F:metal ion binding"/>
    <property type="evidence" value="ECO:0007669"/>
    <property type="project" value="UniProtKB-KW"/>
</dbReference>
<comment type="catalytic activity">
    <reaction evidence="1">
        <text>2 a phenolic donor + H2O2 = 2 a phenolic radical donor + 2 H2O</text>
        <dbReference type="Rhea" id="RHEA:56136"/>
        <dbReference type="ChEBI" id="CHEBI:15377"/>
        <dbReference type="ChEBI" id="CHEBI:16240"/>
        <dbReference type="ChEBI" id="CHEBI:139520"/>
        <dbReference type="ChEBI" id="CHEBI:139521"/>
        <dbReference type="EC" id="1.11.1.7"/>
    </reaction>
</comment>
<evidence type="ECO:0000256" key="7">
    <source>
        <dbReference type="ARBA" id="ARBA00022837"/>
    </source>
</evidence>
<keyword evidence="5" id="KW-0349">Heme</keyword>
<dbReference type="EMBL" id="LWDX02039652">
    <property type="protein sequence ID" value="OEL24458.1"/>
    <property type="molecule type" value="Genomic_DNA"/>
</dbReference>
<dbReference type="GO" id="GO:0042744">
    <property type="term" value="P:hydrogen peroxide catabolic process"/>
    <property type="evidence" value="ECO:0007669"/>
    <property type="project" value="UniProtKB-KW"/>
</dbReference>
<dbReference type="Gene3D" id="1.10.420.10">
    <property type="entry name" value="Peroxidase, domain 2"/>
    <property type="match status" value="1"/>
</dbReference>
<dbReference type="GO" id="GO:0006979">
    <property type="term" value="P:response to oxidative stress"/>
    <property type="evidence" value="ECO:0007669"/>
    <property type="project" value="InterPro"/>
</dbReference>
<evidence type="ECO:0000313" key="17">
    <source>
        <dbReference type="EMBL" id="OEL24458.1"/>
    </source>
</evidence>
<evidence type="ECO:0000256" key="5">
    <source>
        <dbReference type="ARBA" id="ARBA00022617"/>
    </source>
</evidence>
<dbReference type="PROSITE" id="PS50873">
    <property type="entry name" value="PEROXIDASE_4"/>
    <property type="match status" value="1"/>
</dbReference>
<dbReference type="SUPFAM" id="SSF48113">
    <property type="entry name" value="Heme-dependent peroxidases"/>
    <property type="match status" value="1"/>
</dbReference>
<evidence type="ECO:0000256" key="9">
    <source>
        <dbReference type="ARBA" id="ARBA00023004"/>
    </source>
</evidence>